<dbReference type="Proteomes" id="UP000287306">
    <property type="component" value="Unassembled WGS sequence"/>
</dbReference>
<gene>
    <name evidence="3" type="ORF">CSW27_06955</name>
    <name evidence="1" type="ORF">CSW38_14110</name>
    <name evidence="2" type="ORF">CSW40_10445</name>
</gene>
<evidence type="ECO:0000313" key="4">
    <source>
        <dbReference type="Proteomes" id="UP000286712"/>
    </source>
</evidence>
<evidence type="ECO:0000313" key="6">
    <source>
        <dbReference type="Proteomes" id="UP000287306"/>
    </source>
</evidence>
<evidence type="ECO:0000313" key="3">
    <source>
        <dbReference type="EMBL" id="RTI14702.1"/>
    </source>
</evidence>
<evidence type="ECO:0000313" key="2">
    <source>
        <dbReference type="EMBL" id="RTH22593.1"/>
    </source>
</evidence>
<protein>
    <recommendedName>
        <fullName evidence="7">Lipoprotein</fullName>
    </recommendedName>
</protein>
<sequence length="162" mass="18021">MRRLVLLSLLLFLSACTLTLEVVYPGHRISGLRTQSTYCTSGNTRVDFAFNLEGRLDRLEFFWLPEGLTPDQARPEERYVLYGLLQAGGVKGWLEVTPSGEVQAASLVAPRGLALKPQGIIVEPLPERRLWLRGYTGGLPGPYVPAANRVYPDSSPYCDPTW</sequence>
<dbReference type="RefSeq" id="WP_126170768.1">
    <property type="nucleotide sequence ID" value="NZ_PELL01000386.1"/>
</dbReference>
<dbReference type="EMBL" id="PEMJ01000199">
    <property type="protein sequence ID" value="RTI14702.1"/>
    <property type="molecule type" value="Genomic_DNA"/>
</dbReference>
<dbReference type="AlphaFoldDB" id="A0A430RT08"/>
<organism evidence="2 4">
    <name type="scientific">Thermus scotoductus</name>
    <dbReference type="NCBI Taxonomy" id="37636"/>
    <lineage>
        <taxon>Bacteria</taxon>
        <taxon>Thermotogati</taxon>
        <taxon>Deinococcota</taxon>
        <taxon>Deinococci</taxon>
        <taxon>Thermales</taxon>
        <taxon>Thermaceae</taxon>
        <taxon>Thermus</taxon>
    </lineage>
</organism>
<reference evidence="4 5" key="1">
    <citation type="journal article" date="2019" name="Extremophiles">
        <title>Biogeography of thermophiles and predominance of Thermus scotoductus in domestic water heaters.</title>
        <authorList>
            <person name="Wilpiszeski R.L."/>
            <person name="Zhang Z."/>
            <person name="House C.H."/>
        </authorList>
    </citation>
    <scope>NUCLEOTIDE SEQUENCE [LARGE SCALE GENOMIC DNA]</scope>
    <source>
        <strain evidence="3 5">14_S14</strain>
        <strain evidence="1 6">25_S25</strain>
        <strain evidence="2 4">27_S27</strain>
    </source>
</reference>
<proteinExistence type="predicted"/>
<comment type="caution">
    <text evidence="2">The sequence shown here is derived from an EMBL/GenBank/DDBJ whole genome shotgun (WGS) entry which is preliminary data.</text>
</comment>
<dbReference type="EMBL" id="PELW01000365">
    <property type="protein sequence ID" value="RTH22593.1"/>
    <property type="molecule type" value="Genomic_DNA"/>
</dbReference>
<dbReference type="Proteomes" id="UP000287155">
    <property type="component" value="Unassembled WGS sequence"/>
</dbReference>
<accession>A0A430RT08</accession>
<dbReference type="Proteomes" id="UP000286712">
    <property type="component" value="Unassembled WGS sequence"/>
</dbReference>
<evidence type="ECO:0008006" key="7">
    <source>
        <dbReference type="Google" id="ProtNLM"/>
    </source>
</evidence>
<dbReference type="PROSITE" id="PS51257">
    <property type="entry name" value="PROKAR_LIPOPROTEIN"/>
    <property type="match status" value="1"/>
</dbReference>
<evidence type="ECO:0000313" key="1">
    <source>
        <dbReference type="EMBL" id="RTH22008.1"/>
    </source>
</evidence>
<name>A0A430RT08_THESC</name>
<evidence type="ECO:0000313" key="5">
    <source>
        <dbReference type="Proteomes" id="UP000287155"/>
    </source>
</evidence>
<dbReference type="EMBL" id="PELY01000450">
    <property type="protein sequence ID" value="RTH22008.1"/>
    <property type="molecule type" value="Genomic_DNA"/>
</dbReference>